<dbReference type="PANTHER" id="PTHR44591">
    <property type="entry name" value="STRESS RESPONSE REGULATOR PROTEIN 1"/>
    <property type="match status" value="1"/>
</dbReference>
<dbReference type="SUPFAM" id="SSF52172">
    <property type="entry name" value="CheY-like"/>
    <property type="match status" value="1"/>
</dbReference>
<sequence>MPTILIADDEFHIRRLIQQTLELFEDEGVEIITAQNGEEALNIIKEKRPELVFLDIVMPEIDGFSVCITVKKELGMKDVHIAILTAMGQECDKAMGKLCGCDDFITKPFSTKELRTKVREILFPAKK</sequence>
<protein>
    <submittedName>
        <fullName evidence="4">Two-component system response regulator</fullName>
    </submittedName>
</protein>
<dbReference type="Gene3D" id="3.40.50.2300">
    <property type="match status" value="1"/>
</dbReference>
<dbReference type="InterPro" id="IPR011006">
    <property type="entry name" value="CheY-like_superfamily"/>
</dbReference>
<feature type="modified residue" description="4-aspartylphosphate" evidence="2">
    <location>
        <position position="55"/>
    </location>
</feature>
<evidence type="ECO:0000313" key="5">
    <source>
        <dbReference type="Proteomes" id="UP000060487"/>
    </source>
</evidence>
<dbReference type="EMBL" id="LNQR01000100">
    <property type="protein sequence ID" value="KWT81178.1"/>
    <property type="molecule type" value="Genomic_DNA"/>
</dbReference>
<evidence type="ECO:0000313" key="4">
    <source>
        <dbReference type="EMBL" id="KWT81178.1"/>
    </source>
</evidence>
<keyword evidence="5" id="KW-1185">Reference proteome</keyword>
<name>A0ABR5SCI7_9BACT</name>
<dbReference type="InterPro" id="IPR001789">
    <property type="entry name" value="Sig_transdc_resp-reg_receiver"/>
</dbReference>
<dbReference type="Proteomes" id="UP000060487">
    <property type="component" value="Unassembled WGS sequence"/>
</dbReference>
<evidence type="ECO:0000256" key="1">
    <source>
        <dbReference type="ARBA" id="ARBA00022553"/>
    </source>
</evidence>
<feature type="domain" description="Response regulatory" evidence="3">
    <location>
        <begin position="3"/>
        <end position="122"/>
    </location>
</feature>
<keyword evidence="1 2" id="KW-0597">Phosphoprotein</keyword>
<organism evidence="4 5">
    <name type="scientific">Candidatus Magnetominusculus xianensis</name>
    <dbReference type="NCBI Taxonomy" id="1748249"/>
    <lineage>
        <taxon>Bacteria</taxon>
        <taxon>Pseudomonadati</taxon>
        <taxon>Nitrospirota</taxon>
        <taxon>Nitrospiria</taxon>
        <taxon>Nitrospirales</taxon>
        <taxon>Nitrospiraceae</taxon>
        <taxon>Candidatus Magnetominusculus</taxon>
    </lineage>
</organism>
<dbReference type="SMART" id="SM00448">
    <property type="entry name" value="REC"/>
    <property type="match status" value="1"/>
</dbReference>
<dbReference type="PANTHER" id="PTHR44591:SF3">
    <property type="entry name" value="RESPONSE REGULATORY DOMAIN-CONTAINING PROTEIN"/>
    <property type="match status" value="1"/>
</dbReference>
<gene>
    <name evidence="4" type="ORF">ASN18_2602</name>
</gene>
<evidence type="ECO:0000259" key="3">
    <source>
        <dbReference type="PROSITE" id="PS50110"/>
    </source>
</evidence>
<dbReference type="InterPro" id="IPR050595">
    <property type="entry name" value="Bact_response_regulator"/>
</dbReference>
<dbReference type="Pfam" id="PF00072">
    <property type="entry name" value="Response_reg"/>
    <property type="match status" value="1"/>
</dbReference>
<dbReference type="PROSITE" id="PS50110">
    <property type="entry name" value="RESPONSE_REGULATORY"/>
    <property type="match status" value="1"/>
</dbReference>
<reference evidence="4 5" key="1">
    <citation type="submission" date="2015-11" db="EMBL/GenBank/DDBJ databases">
        <authorList>
            <person name="Lin W."/>
        </authorList>
    </citation>
    <scope>NUCLEOTIDE SEQUENCE [LARGE SCALE GENOMIC DNA]</scope>
    <source>
        <strain evidence="4 5">HCH-1</strain>
    </source>
</reference>
<accession>A0ABR5SCI7</accession>
<evidence type="ECO:0000256" key="2">
    <source>
        <dbReference type="PROSITE-ProRule" id="PRU00169"/>
    </source>
</evidence>
<comment type="caution">
    <text evidence="4">The sequence shown here is derived from an EMBL/GenBank/DDBJ whole genome shotgun (WGS) entry which is preliminary data.</text>
</comment>
<proteinExistence type="predicted"/>
<dbReference type="RefSeq" id="WP_085053225.1">
    <property type="nucleotide sequence ID" value="NZ_LNQR01000100.1"/>
</dbReference>